<dbReference type="SUPFAM" id="SSF54001">
    <property type="entry name" value="Cysteine proteinases"/>
    <property type="match status" value="1"/>
</dbReference>
<dbReference type="Gene3D" id="3.10.620.30">
    <property type="match status" value="1"/>
</dbReference>
<dbReference type="InterPro" id="IPR052557">
    <property type="entry name" value="CAP/Cytokinesis_protein"/>
</dbReference>
<keyword evidence="1" id="KW-0732">Signal</keyword>
<dbReference type="Pfam" id="PF01841">
    <property type="entry name" value="Transglut_core"/>
    <property type="match status" value="1"/>
</dbReference>
<sequence>MCMKFTLKKGILMFLVCVLLEISFGSIRVFATDNTYKLLIYSEKVDINKEWKINFNKILDKSTLQNNIKVLEKDSGKEFPVKIQYNVKDKFVILKPVYKLKFNSEYSIVIKDGIKSSEGRRLLRGVRFKFKTKTLDNHSNKDLNGDSLLKEDFEDPGNNINNKEDFYNALRYSMATFKSNITLNINNYNSKDYSLYIINDILRENPIIDYGYKGVSGNIGISGNKAIMNVEFEYFYSKEKMEYMKKKAKEKTNYIIKRVIKENMSDYEKELAIHDYLVNNSTYDKRLFTGNIPQESYTDYGILVNGVGVCEGYAKAMYRILNSIGIETIFVTGKGISKDGSAEPHAWNIVKINGGYYQVDVTWDNPITPSGNKELRYDYFNITDSKMKKDHIWDTLLYPRCNRENYNFKKFVA</sequence>
<evidence type="ECO:0000259" key="2">
    <source>
        <dbReference type="SMART" id="SM00460"/>
    </source>
</evidence>
<dbReference type="SMART" id="SM00460">
    <property type="entry name" value="TGc"/>
    <property type="match status" value="1"/>
</dbReference>
<proteinExistence type="predicted"/>
<dbReference type="GO" id="GO:0005737">
    <property type="term" value="C:cytoplasm"/>
    <property type="evidence" value="ECO:0007669"/>
    <property type="project" value="TreeGrafter"/>
</dbReference>
<gene>
    <name evidence="3" type="ORF">Z968_05845</name>
</gene>
<comment type="caution">
    <text evidence="3">The sequence shown here is derived from an EMBL/GenBank/DDBJ whole genome shotgun (WGS) entry which is preliminary data.</text>
</comment>
<evidence type="ECO:0000313" key="4">
    <source>
        <dbReference type="Proteomes" id="UP000030012"/>
    </source>
</evidence>
<feature type="domain" description="Transglutaminase-like" evidence="2">
    <location>
        <begin position="302"/>
        <end position="363"/>
    </location>
</feature>
<evidence type="ECO:0000256" key="1">
    <source>
        <dbReference type="ARBA" id="ARBA00022729"/>
    </source>
</evidence>
<reference evidence="3 4" key="1">
    <citation type="submission" date="2014-01" db="EMBL/GenBank/DDBJ databases">
        <title>Plasmidome dynamics in the species complex Clostridium novyi sensu lato converts strains of independent lineages into distinctly different pathogens.</title>
        <authorList>
            <person name="Skarin H."/>
            <person name="Segerman B."/>
        </authorList>
    </citation>
    <scope>NUCLEOTIDE SEQUENCE [LARGE SCALE GENOMIC DNA]</scope>
    <source>
        <strain evidence="3 4">4552</strain>
    </source>
</reference>
<dbReference type="PANTHER" id="PTHR46333">
    <property type="entry name" value="CYTOKINESIS PROTEIN 3"/>
    <property type="match status" value="1"/>
</dbReference>
<dbReference type="Pfam" id="PF13205">
    <property type="entry name" value="Big_5"/>
    <property type="match status" value="1"/>
</dbReference>
<dbReference type="InterPro" id="IPR038765">
    <property type="entry name" value="Papain-like_cys_pep_sf"/>
</dbReference>
<name>A0A0A0I5P3_CLONO</name>
<dbReference type="AlphaFoldDB" id="A0A0A0I5P3"/>
<dbReference type="InterPro" id="IPR014755">
    <property type="entry name" value="Cu-Rt/internalin_Ig-like"/>
</dbReference>
<dbReference type="EMBL" id="JENJ01000019">
    <property type="protein sequence ID" value="KGM96704.1"/>
    <property type="molecule type" value="Genomic_DNA"/>
</dbReference>
<dbReference type="Proteomes" id="UP000030012">
    <property type="component" value="Unassembled WGS sequence"/>
</dbReference>
<dbReference type="Gene3D" id="2.60.40.1220">
    <property type="match status" value="1"/>
</dbReference>
<organism evidence="3 4">
    <name type="scientific">Clostridium novyi A str. 4552</name>
    <dbReference type="NCBI Taxonomy" id="1444289"/>
    <lineage>
        <taxon>Bacteria</taxon>
        <taxon>Bacillati</taxon>
        <taxon>Bacillota</taxon>
        <taxon>Clostridia</taxon>
        <taxon>Eubacteriales</taxon>
        <taxon>Clostridiaceae</taxon>
        <taxon>Clostridium</taxon>
    </lineage>
</organism>
<evidence type="ECO:0000313" key="3">
    <source>
        <dbReference type="EMBL" id="KGM96704.1"/>
    </source>
</evidence>
<protein>
    <submittedName>
        <fullName evidence="3">Transglutaminase</fullName>
    </submittedName>
</protein>
<dbReference type="PANTHER" id="PTHR46333:SF2">
    <property type="entry name" value="CYTOKINESIS PROTEIN 3"/>
    <property type="match status" value="1"/>
</dbReference>
<accession>A0A0A0I5P3</accession>
<dbReference type="InterPro" id="IPR002931">
    <property type="entry name" value="Transglutaminase-like"/>
</dbReference>
<dbReference type="InterPro" id="IPR032812">
    <property type="entry name" value="SbsA_Ig"/>
</dbReference>